<evidence type="ECO:0000313" key="2">
    <source>
        <dbReference type="Proteomes" id="UP000504637"/>
    </source>
</evidence>
<reference evidence="3" key="2">
    <citation type="submission" date="2020-04" db="EMBL/GenBank/DDBJ databases">
        <authorList>
            <consortium name="NCBI Genome Project"/>
        </authorList>
    </citation>
    <scope>NUCLEOTIDE SEQUENCE</scope>
    <source>
        <strain evidence="3">CBS 342.82</strain>
    </source>
</reference>
<proteinExistence type="predicted"/>
<dbReference type="AlphaFoldDB" id="A0A6J3LU01"/>
<dbReference type="RefSeq" id="XP_033456301.1">
    <property type="nucleotide sequence ID" value="XM_033605796.1"/>
</dbReference>
<protein>
    <recommendedName>
        <fullName evidence="4">GPI anchored serine-threonine rich protein</fullName>
    </recommendedName>
</protein>
<evidence type="ECO:0000256" key="1">
    <source>
        <dbReference type="SAM" id="SignalP"/>
    </source>
</evidence>
<gene>
    <name evidence="3" type="ORF">K489DRAFT_384182</name>
</gene>
<evidence type="ECO:0008006" key="4">
    <source>
        <dbReference type="Google" id="ProtNLM"/>
    </source>
</evidence>
<evidence type="ECO:0000313" key="3">
    <source>
        <dbReference type="RefSeq" id="XP_033456301.1"/>
    </source>
</evidence>
<reference evidence="3" key="1">
    <citation type="submission" date="2020-01" db="EMBL/GenBank/DDBJ databases">
        <authorList>
            <consortium name="DOE Joint Genome Institute"/>
            <person name="Haridas S."/>
            <person name="Albert R."/>
            <person name="Binder M."/>
            <person name="Bloem J."/>
            <person name="Labutti K."/>
            <person name="Salamov A."/>
            <person name="Andreopoulos B."/>
            <person name="Baker S.E."/>
            <person name="Barry K."/>
            <person name="Bills G."/>
            <person name="Bluhm B.H."/>
            <person name="Cannon C."/>
            <person name="Castanera R."/>
            <person name="Culley D.E."/>
            <person name="Daum C."/>
            <person name="Ezra D."/>
            <person name="Gonzalez J.B."/>
            <person name="Henrissat B."/>
            <person name="Kuo A."/>
            <person name="Liang C."/>
            <person name="Lipzen A."/>
            <person name="Lutzoni F."/>
            <person name="Magnuson J."/>
            <person name="Mondo S."/>
            <person name="Nolan M."/>
            <person name="Ohm R."/>
            <person name="Pangilinan J."/>
            <person name="Park H.-J."/>
            <person name="Ramirez L."/>
            <person name="Alfaro M."/>
            <person name="Sun H."/>
            <person name="Tritt A."/>
            <person name="Yoshinaga Y."/>
            <person name="Zwiers L.-H."/>
            <person name="Turgeon B.G."/>
            <person name="Goodwin S.B."/>
            <person name="Spatafora J.W."/>
            <person name="Crous P.W."/>
            <person name="Grigoriev I.V."/>
        </authorList>
    </citation>
    <scope>NUCLEOTIDE SEQUENCE</scope>
    <source>
        <strain evidence="3">CBS 342.82</strain>
    </source>
</reference>
<dbReference type="GeneID" id="54363596"/>
<organism evidence="3">
    <name type="scientific">Dissoconium aciculare CBS 342.82</name>
    <dbReference type="NCBI Taxonomy" id="1314786"/>
    <lineage>
        <taxon>Eukaryota</taxon>
        <taxon>Fungi</taxon>
        <taxon>Dikarya</taxon>
        <taxon>Ascomycota</taxon>
        <taxon>Pezizomycotina</taxon>
        <taxon>Dothideomycetes</taxon>
        <taxon>Dothideomycetidae</taxon>
        <taxon>Mycosphaerellales</taxon>
        <taxon>Dissoconiaceae</taxon>
        <taxon>Dissoconium</taxon>
    </lineage>
</organism>
<feature type="chain" id="PRO_5026952342" description="GPI anchored serine-threonine rich protein" evidence="1">
    <location>
        <begin position="19"/>
        <end position="182"/>
    </location>
</feature>
<dbReference type="Proteomes" id="UP000504637">
    <property type="component" value="Unplaced"/>
</dbReference>
<keyword evidence="2" id="KW-1185">Reference proteome</keyword>
<name>A0A6J3LU01_9PEZI</name>
<reference evidence="3" key="3">
    <citation type="submission" date="2025-08" db="UniProtKB">
        <authorList>
            <consortium name="RefSeq"/>
        </authorList>
    </citation>
    <scope>IDENTIFICATION</scope>
    <source>
        <strain evidence="3">CBS 342.82</strain>
    </source>
</reference>
<sequence>MLLSNALTLAALLSPTAASLSTFPAEALHNLLSRQTSSYDDKNACQNGIISSCSGSNPSESACKNAACSNSCFSFISGLKTCCDSTSSFSDFSKCLDDKLRNGGLSANPITAAATVTRSTTTTITTGGSTTTSTGLVTSTLSYDLLSPQPRPVNTGGAERLEAGQMGLVGSAFAWALGLLLL</sequence>
<keyword evidence="1" id="KW-0732">Signal</keyword>
<feature type="signal peptide" evidence="1">
    <location>
        <begin position="1"/>
        <end position="18"/>
    </location>
</feature>
<accession>A0A6J3LU01</accession>